<dbReference type="EMBL" id="CAJVOS010000009">
    <property type="protein sequence ID" value="CAG7974393.1"/>
    <property type="molecule type" value="Genomic_DNA"/>
</dbReference>
<evidence type="ECO:0000313" key="3">
    <source>
        <dbReference type="Proteomes" id="UP001153618"/>
    </source>
</evidence>
<dbReference type="InterPro" id="IPR056009">
    <property type="entry name" value="DUF7587"/>
</dbReference>
<dbReference type="Pfam" id="PF24494">
    <property type="entry name" value="DUF7587"/>
    <property type="match status" value="1"/>
</dbReference>
<keyword evidence="3" id="KW-1185">Reference proteome</keyword>
<protein>
    <recommendedName>
        <fullName evidence="1">DUF7587 domain-containing protein</fullName>
    </recommendedName>
</protein>
<dbReference type="AlphaFoldDB" id="A0A9W4HD67"/>
<accession>A0A9W4HD67</accession>
<feature type="domain" description="DUF7587" evidence="1">
    <location>
        <begin position="10"/>
        <end position="139"/>
    </location>
</feature>
<sequence length="317" mass="36751">MSYQHEPVDPSIFYRCYSEESAGGLTCGLRRVGSRLSETDLSTHFERHRVQGNRNPTALVSVSDRPIEALHRAFVKHYNYGEDPSTISIVIISVPDTTAIEKPYHHAQKLADGAIEFKHEYIFEWQIPQQYVEHIVSVETILSRGIDLREYLDHGDNGSRLPNLSTFMARLSGGISRHDGYGFGRHVARIARCFGARAPVQEIALRILEDCPGYFNILTVEPDTRYFYWVDLGIEEEMFDSWLGNSTFLLRRRDFEERSKHMRDNVEWMWVDHNLDFYQDSELGISSHYADEARQRLEKYEENIEIEIEEEAVAIGL</sequence>
<dbReference type="Proteomes" id="UP001153618">
    <property type="component" value="Unassembled WGS sequence"/>
</dbReference>
<reference evidence="2" key="1">
    <citation type="submission" date="2021-07" db="EMBL/GenBank/DDBJ databases">
        <authorList>
            <person name="Branca A.L. A."/>
        </authorList>
    </citation>
    <scope>NUCLEOTIDE SEQUENCE</scope>
</reference>
<evidence type="ECO:0000313" key="2">
    <source>
        <dbReference type="EMBL" id="CAG7974393.1"/>
    </source>
</evidence>
<name>A0A9W4HD67_PENOL</name>
<organism evidence="2 3">
    <name type="scientific">Penicillium olsonii</name>
    <dbReference type="NCBI Taxonomy" id="99116"/>
    <lineage>
        <taxon>Eukaryota</taxon>
        <taxon>Fungi</taxon>
        <taxon>Dikarya</taxon>
        <taxon>Ascomycota</taxon>
        <taxon>Pezizomycotina</taxon>
        <taxon>Eurotiomycetes</taxon>
        <taxon>Eurotiomycetidae</taxon>
        <taxon>Eurotiales</taxon>
        <taxon>Aspergillaceae</taxon>
        <taxon>Penicillium</taxon>
    </lineage>
</organism>
<gene>
    <name evidence="2" type="ORF">POLS_LOCUS1117</name>
</gene>
<evidence type="ECO:0000259" key="1">
    <source>
        <dbReference type="Pfam" id="PF24494"/>
    </source>
</evidence>
<dbReference type="OrthoDB" id="3783227at2759"/>
<comment type="caution">
    <text evidence="2">The sequence shown here is derived from an EMBL/GenBank/DDBJ whole genome shotgun (WGS) entry which is preliminary data.</text>
</comment>
<proteinExistence type="predicted"/>